<organism evidence="1 2">
    <name type="scientific">Palleniella muris</name>
    <dbReference type="NCBI Taxonomy" id="3038145"/>
    <lineage>
        <taxon>Bacteria</taxon>
        <taxon>Pseudomonadati</taxon>
        <taxon>Bacteroidota</taxon>
        <taxon>Bacteroidia</taxon>
        <taxon>Bacteroidales</taxon>
        <taxon>Prevotellaceae</taxon>
        <taxon>Palleniella</taxon>
    </lineage>
</organism>
<proteinExistence type="predicted"/>
<reference evidence="1" key="1">
    <citation type="submission" date="2019-04" db="EMBL/GenBank/DDBJ databases">
        <title>Microbes associate with the intestines of laboratory mice.</title>
        <authorList>
            <person name="Navarre W."/>
            <person name="Wong E."/>
            <person name="Huang K."/>
            <person name="Tropini C."/>
            <person name="Ng K."/>
            <person name="Yu B."/>
        </authorList>
    </citation>
    <scope>NUCLEOTIDE SEQUENCE</scope>
    <source>
        <strain evidence="1">NM73_A23</strain>
    </source>
</reference>
<name>A0AC61QS47_9BACT</name>
<evidence type="ECO:0000313" key="2">
    <source>
        <dbReference type="Proteomes" id="UP000308886"/>
    </source>
</evidence>
<sequence>MKIIYNNIIPFKGFLAINFFGILFVRGTERDINDIVLNHERIHTAQMKELGYILFYIIYLLEWIVRLFKKGNAYRNISFEREAYKHERDLNYLSTRPKWAMWQ</sequence>
<evidence type="ECO:0000313" key="1">
    <source>
        <dbReference type="EMBL" id="TGX82857.1"/>
    </source>
</evidence>
<keyword evidence="2" id="KW-1185">Reference proteome</keyword>
<comment type="caution">
    <text evidence="1">The sequence shown here is derived from an EMBL/GenBank/DDBJ whole genome shotgun (WGS) entry which is preliminary data.</text>
</comment>
<accession>A0AC61QS47</accession>
<dbReference type="EMBL" id="SRZC01000007">
    <property type="protein sequence ID" value="TGX82857.1"/>
    <property type="molecule type" value="Genomic_DNA"/>
</dbReference>
<dbReference type="Proteomes" id="UP000308886">
    <property type="component" value="Unassembled WGS sequence"/>
</dbReference>
<protein>
    <submittedName>
        <fullName evidence="1">Uncharacterized protein</fullName>
    </submittedName>
</protein>
<gene>
    <name evidence="1" type="ORF">E5358_05855</name>
</gene>